<name>A0ABQ6IPH7_9MICO</name>
<dbReference type="PROSITE" id="PS00455">
    <property type="entry name" value="AMP_BINDING"/>
    <property type="match status" value="1"/>
</dbReference>
<dbReference type="GO" id="GO:0016874">
    <property type="term" value="F:ligase activity"/>
    <property type="evidence" value="ECO:0007669"/>
    <property type="project" value="UniProtKB-KW"/>
</dbReference>
<keyword evidence="3" id="KW-0276">Fatty acid metabolism</keyword>
<dbReference type="RefSeq" id="WP_284303628.1">
    <property type="nucleotide sequence ID" value="NZ_BSUO01000001.1"/>
</dbReference>
<dbReference type="Gene3D" id="3.40.50.12780">
    <property type="entry name" value="N-terminal domain of ligase-like"/>
    <property type="match status" value="1"/>
</dbReference>
<accession>A0ABQ6IPH7</accession>
<dbReference type="EMBL" id="BSUO01000001">
    <property type="protein sequence ID" value="GMA39818.1"/>
    <property type="molecule type" value="Genomic_DNA"/>
</dbReference>
<organism evidence="7 8">
    <name type="scientific">Mobilicoccus caccae</name>
    <dbReference type="NCBI Taxonomy" id="1859295"/>
    <lineage>
        <taxon>Bacteria</taxon>
        <taxon>Bacillati</taxon>
        <taxon>Actinomycetota</taxon>
        <taxon>Actinomycetes</taxon>
        <taxon>Micrococcales</taxon>
        <taxon>Dermatophilaceae</taxon>
        <taxon>Mobilicoccus</taxon>
    </lineage>
</organism>
<evidence type="ECO:0000256" key="5">
    <source>
        <dbReference type="ARBA" id="ARBA00032875"/>
    </source>
</evidence>
<gene>
    <name evidence="7" type="ORF">GCM10025883_18630</name>
</gene>
<evidence type="ECO:0000256" key="3">
    <source>
        <dbReference type="ARBA" id="ARBA00022832"/>
    </source>
</evidence>
<dbReference type="Pfam" id="PF23562">
    <property type="entry name" value="AMP-binding_C_3"/>
    <property type="match status" value="1"/>
</dbReference>
<dbReference type="Proteomes" id="UP001157126">
    <property type="component" value="Unassembled WGS sequence"/>
</dbReference>
<dbReference type="Pfam" id="PF00501">
    <property type="entry name" value="AMP-binding"/>
    <property type="match status" value="1"/>
</dbReference>
<dbReference type="InterPro" id="IPR020845">
    <property type="entry name" value="AMP-binding_CS"/>
</dbReference>
<keyword evidence="4" id="KW-0443">Lipid metabolism</keyword>
<keyword evidence="8" id="KW-1185">Reference proteome</keyword>
<keyword evidence="2 7" id="KW-0436">Ligase</keyword>
<dbReference type="InterPro" id="IPR042099">
    <property type="entry name" value="ANL_N_sf"/>
</dbReference>
<evidence type="ECO:0000256" key="4">
    <source>
        <dbReference type="ARBA" id="ARBA00023098"/>
    </source>
</evidence>
<comment type="similarity">
    <text evidence="1">Belongs to the ATP-dependent AMP-binding enzyme family.</text>
</comment>
<dbReference type="InterPro" id="IPR000873">
    <property type="entry name" value="AMP-dep_synth/lig_dom"/>
</dbReference>
<dbReference type="CDD" id="cd05907">
    <property type="entry name" value="VL_LC_FACS_like"/>
    <property type="match status" value="1"/>
</dbReference>
<proteinExistence type="inferred from homology"/>
<evidence type="ECO:0000313" key="8">
    <source>
        <dbReference type="Proteomes" id="UP001157126"/>
    </source>
</evidence>
<evidence type="ECO:0000256" key="2">
    <source>
        <dbReference type="ARBA" id="ARBA00022598"/>
    </source>
</evidence>
<protein>
    <recommendedName>
        <fullName evidence="5">Acyl-CoA synthetase</fullName>
    </recommendedName>
</protein>
<dbReference type="PANTHER" id="PTHR43272">
    <property type="entry name" value="LONG-CHAIN-FATTY-ACID--COA LIGASE"/>
    <property type="match status" value="1"/>
</dbReference>
<dbReference type="PANTHER" id="PTHR43272:SF32">
    <property type="entry name" value="AMP-DEPENDENT SYNTHETASE_LIGASE DOMAIN-CONTAINING PROTEIN"/>
    <property type="match status" value="1"/>
</dbReference>
<evidence type="ECO:0000256" key="1">
    <source>
        <dbReference type="ARBA" id="ARBA00006432"/>
    </source>
</evidence>
<sequence length="597" mass="64175">MRESSVPPVVPPTTEGTLADLPARNAARRPDRVAFSVKDGGLWRDVTARDFAAEVRLLAKGFVAAGIEVGDRVAIMSRTRYEWTLIDFALWTAAAVPVPVYETSSASQLEWILQDSGARALVHENDTHAALAAEVRDGLPELAHVWSIDGGGLDDLRAAGADIDDATLDARREGLDRAAPATIIYTSGTTGRPKGCELSHGNFMDLSDNVVVALDEIVGPDDASVLLFLPLAHVFARLIQVVTVDAGMRVGHTPDIKSLLPDLGEFRPTFLLAVPRVFEKVFNAADQKARSDGRGGIFTRATRTAIAYSRGLDEPGGPSLRVRIAHRVMERLVYRKIRDRLGGRVRWAVSGGAALGPRLAHFFRGIGITVLEGYGLTETTAPVAVGLPDRLKIGAVGLALPGTALRVTDDGEVLVKGVGVFGGYRHAPEATAEAFTDDGWLRTGDLGELDDEGFLTITGRRKEILVTAGGKNVAPAGLEDVVRAHPVVSQAVVVGDGRPFIGALVTIDAEMLPSWAEAHSRGDLTPESCLTDPMVREHIQKAVDRANATVSRAESIRSFRIVPGDFTEASGHLTPSMKLRRKEILRDFADEIEAIYR</sequence>
<dbReference type="SUPFAM" id="SSF56801">
    <property type="entry name" value="Acetyl-CoA synthetase-like"/>
    <property type="match status" value="1"/>
</dbReference>
<reference evidence="8" key="1">
    <citation type="journal article" date="2019" name="Int. J. Syst. Evol. Microbiol.">
        <title>The Global Catalogue of Microorganisms (GCM) 10K type strain sequencing project: providing services to taxonomists for standard genome sequencing and annotation.</title>
        <authorList>
            <consortium name="The Broad Institute Genomics Platform"/>
            <consortium name="The Broad Institute Genome Sequencing Center for Infectious Disease"/>
            <person name="Wu L."/>
            <person name="Ma J."/>
        </authorList>
    </citation>
    <scope>NUCLEOTIDE SEQUENCE [LARGE SCALE GENOMIC DNA]</scope>
    <source>
        <strain evidence="8">NBRC 113072</strain>
    </source>
</reference>
<evidence type="ECO:0000259" key="6">
    <source>
        <dbReference type="Pfam" id="PF00501"/>
    </source>
</evidence>
<evidence type="ECO:0000313" key="7">
    <source>
        <dbReference type="EMBL" id="GMA39818.1"/>
    </source>
</evidence>
<feature type="domain" description="AMP-dependent synthetase/ligase" evidence="6">
    <location>
        <begin position="24"/>
        <end position="424"/>
    </location>
</feature>
<comment type="caution">
    <text evidence="7">The sequence shown here is derived from an EMBL/GenBank/DDBJ whole genome shotgun (WGS) entry which is preliminary data.</text>
</comment>